<dbReference type="Proteomes" id="UP000266482">
    <property type="component" value="Unassembled WGS sequence"/>
</dbReference>
<dbReference type="EMBL" id="QXQA01000010">
    <property type="protein sequence ID" value="RIX51502.1"/>
    <property type="molecule type" value="Genomic_DNA"/>
</dbReference>
<keyword evidence="3" id="KW-1185">Reference proteome</keyword>
<accession>A0A3A1UWE2</accession>
<evidence type="ECO:0000313" key="3">
    <source>
        <dbReference type="Proteomes" id="UP000266482"/>
    </source>
</evidence>
<feature type="transmembrane region" description="Helical" evidence="1">
    <location>
        <begin position="12"/>
        <end position="33"/>
    </location>
</feature>
<comment type="caution">
    <text evidence="2">The sequence shown here is derived from an EMBL/GenBank/DDBJ whole genome shotgun (WGS) entry which is preliminary data.</text>
</comment>
<feature type="transmembrane region" description="Helical" evidence="1">
    <location>
        <begin position="45"/>
        <end position="67"/>
    </location>
</feature>
<name>A0A3A1UWE2_9BACL</name>
<evidence type="ECO:0000256" key="1">
    <source>
        <dbReference type="SAM" id="Phobius"/>
    </source>
</evidence>
<dbReference type="AlphaFoldDB" id="A0A3A1UWE2"/>
<proteinExistence type="predicted"/>
<evidence type="ECO:0000313" key="2">
    <source>
        <dbReference type="EMBL" id="RIX51502.1"/>
    </source>
</evidence>
<sequence length="75" mass="8430">MVVLIQNLANKLVHVLVFSAIYSILLLLFKLLAGNWRLPNFAMTNVLHMAVIVILGIISFILTVTLIKKSRGRDQ</sequence>
<keyword evidence="1" id="KW-0812">Transmembrane</keyword>
<keyword evidence="1" id="KW-1133">Transmembrane helix</keyword>
<reference evidence="2 3" key="1">
    <citation type="submission" date="2018-09" db="EMBL/GenBank/DDBJ databases">
        <title>Paenibacillus aracenensis nov. sp. isolated from a cave in southern Spain.</title>
        <authorList>
            <person name="Jurado V."/>
            <person name="Gutierrez-Patricio S."/>
            <person name="Gonzalez-Pimentel J.L."/>
            <person name="Miller A.Z."/>
            <person name="Laiz L."/>
            <person name="Saiz-Jimenez C."/>
        </authorList>
    </citation>
    <scope>NUCLEOTIDE SEQUENCE [LARGE SCALE GENOMIC DNA]</scope>
    <source>
        <strain evidence="2 3">DSM 22867</strain>
    </source>
</reference>
<keyword evidence="1" id="KW-0472">Membrane</keyword>
<gene>
    <name evidence="2" type="ORF">D3P08_16455</name>
</gene>
<organism evidence="2 3">
    <name type="scientific">Paenibacillus nanensis</name>
    <dbReference type="NCBI Taxonomy" id="393251"/>
    <lineage>
        <taxon>Bacteria</taxon>
        <taxon>Bacillati</taxon>
        <taxon>Bacillota</taxon>
        <taxon>Bacilli</taxon>
        <taxon>Bacillales</taxon>
        <taxon>Paenibacillaceae</taxon>
        <taxon>Paenibacillus</taxon>
    </lineage>
</organism>
<protein>
    <submittedName>
        <fullName evidence="2">Uncharacterized protein</fullName>
    </submittedName>
</protein>